<protein>
    <submittedName>
        <fullName evidence="1">Uncharacterized protein</fullName>
    </submittedName>
</protein>
<evidence type="ECO:0000313" key="1">
    <source>
        <dbReference type="EMBL" id="MBN2964531.1"/>
    </source>
</evidence>
<proteinExistence type="predicted"/>
<dbReference type="RefSeq" id="WP_205459081.1">
    <property type="nucleotide sequence ID" value="NZ_JAFHKK010000013.1"/>
</dbReference>
<sequence length="121" mass="13518">MKIALSCRSVLLDKALSLFLKPYIVSLKQCDFVVCDHEATAGVPLFRIGDNISFPFTKSALMMALEGFYTSIKTTALMEQEPTLAPTLPVRDFSKLESALGVITARYQEEVLRVIKEHYEG</sequence>
<keyword evidence="2" id="KW-1185">Reference proteome</keyword>
<dbReference type="Proteomes" id="UP000703590">
    <property type="component" value="Unassembled WGS sequence"/>
</dbReference>
<accession>A0ABS2WS80</accession>
<dbReference type="EMBL" id="JAFHKK010000013">
    <property type="protein sequence ID" value="MBN2964531.1"/>
    <property type="molecule type" value="Genomic_DNA"/>
</dbReference>
<comment type="caution">
    <text evidence="1">The sequence shown here is derived from an EMBL/GenBank/DDBJ whole genome shotgun (WGS) entry which is preliminary data.</text>
</comment>
<evidence type="ECO:0000313" key="2">
    <source>
        <dbReference type="Proteomes" id="UP000703590"/>
    </source>
</evidence>
<reference evidence="1" key="1">
    <citation type="submission" date="2021-02" db="EMBL/GenBank/DDBJ databases">
        <title>Sulfurospirillum tamanensis sp. nov.</title>
        <authorList>
            <person name="Frolova A."/>
            <person name="Merkel A."/>
            <person name="Slobodkin A."/>
        </authorList>
    </citation>
    <scope>NUCLEOTIDE SEQUENCE</scope>
    <source>
        <strain evidence="1">T05b</strain>
    </source>
</reference>
<organism evidence="1 2">
    <name type="scientific">Sulfurospirillum tamanense</name>
    <dbReference type="NCBI Taxonomy" id="2813362"/>
    <lineage>
        <taxon>Bacteria</taxon>
        <taxon>Pseudomonadati</taxon>
        <taxon>Campylobacterota</taxon>
        <taxon>Epsilonproteobacteria</taxon>
        <taxon>Campylobacterales</taxon>
        <taxon>Sulfurospirillaceae</taxon>
        <taxon>Sulfurospirillum</taxon>
    </lineage>
</organism>
<gene>
    <name evidence="1" type="ORF">JWV37_07045</name>
</gene>
<name>A0ABS2WS80_9BACT</name>
<reference evidence="1" key="2">
    <citation type="submission" date="2021-02" db="EMBL/GenBank/DDBJ databases">
        <authorList>
            <person name="Merkel A.Y."/>
        </authorList>
    </citation>
    <scope>NUCLEOTIDE SEQUENCE</scope>
    <source>
        <strain evidence="1">T05b</strain>
    </source>
</reference>